<gene>
    <name evidence="1" type="ORF">MM415B06537_0007</name>
</gene>
<sequence>MIIINCTGNYNVYPHGPFGNLKGFTITSEVSMPVPDWINNLEAHHFQINICSGMIQCDAYIRGYRIDINTRLITEITLSTTGRVSHVCLD</sequence>
<accession>A0A6M3LWX3</accession>
<dbReference type="AlphaFoldDB" id="A0A6M3LWX3"/>
<dbReference type="EMBL" id="MT143469">
    <property type="protein sequence ID" value="QJA97175.1"/>
    <property type="molecule type" value="Genomic_DNA"/>
</dbReference>
<evidence type="ECO:0000313" key="1">
    <source>
        <dbReference type="EMBL" id="QJA97175.1"/>
    </source>
</evidence>
<proteinExistence type="predicted"/>
<organism evidence="1">
    <name type="scientific">viral metagenome</name>
    <dbReference type="NCBI Taxonomy" id="1070528"/>
    <lineage>
        <taxon>unclassified sequences</taxon>
        <taxon>metagenomes</taxon>
        <taxon>organismal metagenomes</taxon>
    </lineage>
</organism>
<name>A0A6M3LWX3_9ZZZZ</name>
<reference evidence="1" key="1">
    <citation type="submission" date="2020-03" db="EMBL/GenBank/DDBJ databases">
        <title>The deep terrestrial virosphere.</title>
        <authorList>
            <person name="Holmfeldt K."/>
            <person name="Nilsson E."/>
            <person name="Simone D."/>
            <person name="Lopez-Fernandez M."/>
            <person name="Wu X."/>
            <person name="de Brujin I."/>
            <person name="Lundin D."/>
            <person name="Andersson A."/>
            <person name="Bertilsson S."/>
            <person name="Dopson M."/>
        </authorList>
    </citation>
    <scope>NUCLEOTIDE SEQUENCE</scope>
    <source>
        <strain evidence="1">MM415B06537</strain>
    </source>
</reference>
<protein>
    <submittedName>
        <fullName evidence="1">Uncharacterized protein</fullName>
    </submittedName>
</protein>